<keyword evidence="5" id="KW-0547">Nucleotide-binding</keyword>
<name>A0A6J4IWA9_9ACTN</name>
<dbReference type="PANTHER" id="PTHR43394">
    <property type="entry name" value="ATP-DEPENDENT PERMEASE MDL1, MITOCHONDRIAL"/>
    <property type="match status" value="1"/>
</dbReference>
<comment type="similarity">
    <text evidence="9">Belongs to the ABC transporter superfamily. Siderophore-Fe(3+) uptake transporter (SIUT) (TC 3.A.1.21) family.</text>
</comment>
<evidence type="ECO:0000256" key="8">
    <source>
        <dbReference type="ARBA" id="ARBA00023136"/>
    </source>
</evidence>
<dbReference type="PROSITE" id="PS50893">
    <property type="entry name" value="ABC_TRANSPORTER_2"/>
    <property type="match status" value="1"/>
</dbReference>
<dbReference type="GO" id="GO:0015421">
    <property type="term" value="F:ABC-type oligopeptide transporter activity"/>
    <property type="evidence" value="ECO:0007669"/>
    <property type="project" value="TreeGrafter"/>
</dbReference>
<evidence type="ECO:0000256" key="1">
    <source>
        <dbReference type="ARBA" id="ARBA00004429"/>
    </source>
</evidence>
<dbReference type="InterPro" id="IPR017871">
    <property type="entry name" value="ABC_transporter-like_CS"/>
</dbReference>
<dbReference type="Pfam" id="PF00664">
    <property type="entry name" value="ABC_membrane"/>
    <property type="match status" value="1"/>
</dbReference>
<reference evidence="13" key="1">
    <citation type="submission" date="2020-02" db="EMBL/GenBank/DDBJ databases">
        <authorList>
            <person name="Meier V. D."/>
        </authorList>
    </citation>
    <scope>NUCLEOTIDE SEQUENCE</scope>
    <source>
        <strain evidence="13">AVDCRST_MAG10</strain>
    </source>
</reference>
<dbReference type="Pfam" id="PF00005">
    <property type="entry name" value="ABC_tran"/>
    <property type="match status" value="1"/>
</dbReference>
<evidence type="ECO:0000256" key="3">
    <source>
        <dbReference type="ARBA" id="ARBA00022475"/>
    </source>
</evidence>
<feature type="transmembrane region" description="Helical" evidence="10">
    <location>
        <begin position="163"/>
        <end position="181"/>
    </location>
</feature>
<dbReference type="InterPro" id="IPR036640">
    <property type="entry name" value="ABC1_TM_sf"/>
</dbReference>
<keyword evidence="3" id="KW-1003">Cell membrane</keyword>
<dbReference type="SUPFAM" id="SSF90123">
    <property type="entry name" value="ABC transporter transmembrane region"/>
    <property type="match status" value="1"/>
</dbReference>
<dbReference type="InterPro" id="IPR011527">
    <property type="entry name" value="ABC1_TM_dom"/>
</dbReference>
<protein>
    <submittedName>
        <fullName evidence="13">Heterodimeric efflux ABC transporter, permease/ATP-binding subunit 1</fullName>
    </submittedName>
</protein>
<evidence type="ECO:0000256" key="4">
    <source>
        <dbReference type="ARBA" id="ARBA00022692"/>
    </source>
</evidence>
<dbReference type="PROSITE" id="PS50929">
    <property type="entry name" value="ABC_TM1F"/>
    <property type="match status" value="1"/>
</dbReference>
<dbReference type="InterPro" id="IPR027417">
    <property type="entry name" value="P-loop_NTPase"/>
</dbReference>
<evidence type="ECO:0000256" key="5">
    <source>
        <dbReference type="ARBA" id="ARBA00022741"/>
    </source>
</evidence>
<comment type="subcellular location">
    <subcellularLocation>
        <location evidence="1">Cell inner membrane</location>
        <topology evidence="1">Multi-pass membrane protein</topology>
    </subcellularLocation>
</comment>
<dbReference type="Gene3D" id="3.40.50.300">
    <property type="entry name" value="P-loop containing nucleotide triphosphate hydrolases"/>
    <property type="match status" value="1"/>
</dbReference>
<dbReference type="GO" id="GO:0005524">
    <property type="term" value="F:ATP binding"/>
    <property type="evidence" value="ECO:0007669"/>
    <property type="project" value="UniProtKB-KW"/>
</dbReference>
<dbReference type="Gene3D" id="1.20.1560.10">
    <property type="entry name" value="ABC transporter type 1, transmembrane domain"/>
    <property type="match status" value="1"/>
</dbReference>
<dbReference type="SUPFAM" id="SSF52540">
    <property type="entry name" value="P-loop containing nucleoside triphosphate hydrolases"/>
    <property type="match status" value="1"/>
</dbReference>
<evidence type="ECO:0000256" key="2">
    <source>
        <dbReference type="ARBA" id="ARBA00022448"/>
    </source>
</evidence>
<evidence type="ECO:0000256" key="6">
    <source>
        <dbReference type="ARBA" id="ARBA00022840"/>
    </source>
</evidence>
<keyword evidence="6 13" id="KW-0067">ATP-binding</keyword>
<evidence type="ECO:0000256" key="10">
    <source>
        <dbReference type="SAM" id="Phobius"/>
    </source>
</evidence>
<feature type="transmembrane region" description="Helical" evidence="10">
    <location>
        <begin position="134"/>
        <end position="157"/>
    </location>
</feature>
<keyword evidence="8 10" id="KW-0472">Membrane</keyword>
<dbReference type="PANTHER" id="PTHR43394:SF1">
    <property type="entry name" value="ATP-BINDING CASSETTE SUB-FAMILY B MEMBER 10, MITOCHONDRIAL"/>
    <property type="match status" value="1"/>
</dbReference>
<dbReference type="GO" id="GO:0016887">
    <property type="term" value="F:ATP hydrolysis activity"/>
    <property type="evidence" value="ECO:0007669"/>
    <property type="project" value="InterPro"/>
</dbReference>
<keyword evidence="2" id="KW-0813">Transport</keyword>
<keyword evidence="4 10" id="KW-0812">Transmembrane</keyword>
<evidence type="ECO:0000256" key="7">
    <source>
        <dbReference type="ARBA" id="ARBA00022989"/>
    </source>
</evidence>
<sequence>MRGENTRALWRVRPYLRPYVPQLVAMVVISLAGIGAALLVPLVIRRIVDGPIARGDRGAVLPLAALVLLLGLIETGLSFVRRWIQGGAANGFERDLRNKLYAHLQSLPASFHDRWHSGQLLSRAMADLSIIRRFVGFGLVFLVVNTLTFVVVIGLLFRLYAPLALVTAASVLPLAFLSSRFKRRYTAVSRRVQDEQGDLTTLVEEAATGIRVVKAFGRGPLVGSQYASSAAQLRDSAIESSNLRATFWSLIDLVPNVTMAGVLVVGALAVGNGSLTLGGLVAFTSLVLMLVWPMESLGGIIANAREADTAAGRIFEVLDTVPAIADRPAAVDLVSSSGFLRFEGVGFRYPDAEGWAVHDVDLDVSPGETLALVGTTGSGKTSLLNLVPRLLDVSEGRITLDGHDVRDIRLSSLRRAVAVAFDDPLLFSASVRENLLLGWPDAGDEDLEIAVATAQAQFVHDLPWGLDTRVGEQGLTLSGGQRQRLALARAIVGRPAVLVLDDPLSSLDVHTETLVERALAQVLAASTALVAVHRPSTLALADRVAFLDDGRLLAVGTHSELAAELASYRAVLGLDRRPAGGIEEVA</sequence>
<dbReference type="SMART" id="SM00382">
    <property type="entry name" value="AAA"/>
    <property type="match status" value="1"/>
</dbReference>
<feature type="domain" description="ABC transporter" evidence="11">
    <location>
        <begin position="340"/>
        <end position="574"/>
    </location>
</feature>
<dbReference type="CDD" id="cd18543">
    <property type="entry name" value="ABC_6TM_Rv0194_D1_like"/>
    <property type="match status" value="1"/>
</dbReference>
<dbReference type="InterPro" id="IPR003439">
    <property type="entry name" value="ABC_transporter-like_ATP-bd"/>
</dbReference>
<dbReference type="InterPro" id="IPR003593">
    <property type="entry name" value="AAA+_ATPase"/>
</dbReference>
<dbReference type="EMBL" id="CADCTB010000177">
    <property type="protein sequence ID" value="CAA9263704.1"/>
    <property type="molecule type" value="Genomic_DNA"/>
</dbReference>
<accession>A0A6J4IWA9</accession>
<feature type="transmembrane region" description="Helical" evidence="10">
    <location>
        <begin position="20"/>
        <end position="44"/>
    </location>
</feature>
<dbReference type="AlphaFoldDB" id="A0A6J4IWA9"/>
<proteinExistence type="inferred from homology"/>
<evidence type="ECO:0000259" key="12">
    <source>
        <dbReference type="PROSITE" id="PS50929"/>
    </source>
</evidence>
<organism evidence="13">
    <name type="scientific">uncultured Acidimicrobiales bacterium</name>
    <dbReference type="NCBI Taxonomy" id="310071"/>
    <lineage>
        <taxon>Bacteria</taxon>
        <taxon>Bacillati</taxon>
        <taxon>Actinomycetota</taxon>
        <taxon>Acidimicrobiia</taxon>
        <taxon>Acidimicrobiales</taxon>
        <taxon>environmental samples</taxon>
    </lineage>
</organism>
<evidence type="ECO:0000259" key="11">
    <source>
        <dbReference type="PROSITE" id="PS50893"/>
    </source>
</evidence>
<feature type="domain" description="ABC transmembrane type-1" evidence="12">
    <location>
        <begin position="24"/>
        <end position="306"/>
    </location>
</feature>
<dbReference type="GO" id="GO:0005886">
    <property type="term" value="C:plasma membrane"/>
    <property type="evidence" value="ECO:0007669"/>
    <property type="project" value="UniProtKB-SubCell"/>
</dbReference>
<keyword evidence="7 10" id="KW-1133">Transmembrane helix</keyword>
<dbReference type="PROSITE" id="PS00211">
    <property type="entry name" value="ABC_TRANSPORTER_1"/>
    <property type="match status" value="1"/>
</dbReference>
<feature type="transmembrane region" description="Helical" evidence="10">
    <location>
        <begin position="59"/>
        <end position="80"/>
    </location>
</feature>
<gene>
    <name evidence="13" type="ORF">AVDCRST_MAG10-2900</name>
</gene>
<evidence type="ECO:0000313" key="13">
    <source>
        <dbReference type="EMBL" id="CAA9263704.1"/>
    </source>
</evidence>
<dbReference type="InterPro" id="IPR039421">
    <property type="entry name" value="Type_1_exporter"/>
</dbReference>
<dbReference type="FunFam" id="3.40.50.300:FF:000221">
    <property type="entry name" value="Multidrug ABC transporter ATP-binding protein"/>
    <property type="match status" value="1"/>
</dbReference>
<evidence type="ECO:0000256" key="9">
    <source>
        <dbReference type="ARBA" id="ARBA00023455"/>
    </source>
</evidence>